<gene>
    <name evidence="2" type="ORF">K7432_008479</name>
</gene>
<evidence type="ECO:0000313" key="2">
    <source>
        <dbReference type="EMBL" id="KAK9764213.1"/>
    </source>
</evidence>
<evidence type="ECO:0000313" key="3">
    <source>
        <dbReference type="Proteomes" id="UP001479436"/>
    </source>
</evidence>
<proteinExistence type="predicted"/>
<accession>A0ABR2WRS1</accession>
<sequence>MSDNQTHHIHQSLDAQENEKRLEDRSVSEKLSADRYGYQQHPVESAAAQSVYLAPNVYNTSDSDAHSPETAETADDPQEYDRHPAADGIYIKR</sequence>
<feature type="region of interest" description="Disordered" evidence="1">
    <location>
        <begin position="57"/>
        <end position="93"/>
    </location>
</feature>
<dbReference type="EMBL" id="JASJQH010000472">
    <property type="protein sequence ID" value="KAK9764213.1"/>
    <property type="molecule type" value="Genomic_DNA"/>
</dbReference>
<organism evidence="2 3">
    <name type="scientific">Basidiobolus ranarum</name>
    <dbReference type="NCBI Taxonomy" id="34480"/>
    <lineage>
        <taxon>Eukaryota</taxon>
        <taxon>Fungi</taxon>
        <taxon>Fungi incertae sedis</taxon>
        <taxon>Zoopagomycota</taxon>
        <taxon>Entomophthoromycotina</taxon>
        <taxon>Basidiobolomycetes</taxon>
        <taxon>Basidiobolales</taxon>
        <taxon>Basidiobolaceae</taxon>
        <taxon>Basidiobolus</taxon>
    </lineage>
</organism>
<feature type="compositionally biased region" description="Basic and acidic residues" evidence="1">
    <location>
        <begin position="17"/>
        <end position="32"/>
    </location>
</feature>
<evidence type="ECO:0000256" key="1">
    <source>
        <dbReference type="SAM" id="MobiDB-lite"/>
    </source>
</evidence>
<keyword evidence="3" id="KW-1185">Reference proteome</keyword>
<feature type="region of interest" description="Disordered" evidence="1">
    <location>
        <begin position="1"/>
        <end position="32"/>
    </location>
</feature>
<comment type="caution">
    <text evidence="2">The sequence shown here is derived from an EMBL/GenBank/DDBJ whole genome shotgun (WGS) entry which is preliminary data.</text>
</comment>
<reference evidence="2 3" key="1">
    <citation type="submission" date="2023-04" db="EMBL/GenBank/DDBJ databases">
        <title>Genome of Basidiobolus ranarum AG-B5.</title>
        <authorList>
            <person name="Stajich J.E."/>
            <person name="Carter-House D."/>
            <person name="Gryganskyi A."/>
        </authorList>
    </citation>
    <scope>NUCLEOTIDE SEQUENCE [LARGE SCALE GENOMIC DNA]</scope>
    <source>
        <strain evidence="2 3">AG-B5</strain>
    </source>
</reference>
<dbReference type="Proteomes" id="UP001479436">
    <property type="component" value="Unassembled WGS sequence"/>
</dbReference>
<protein>
    <submittedName>
        <fullName evidence="2">Uncharacterized protein</fullName>
    </submittedName>
</protein>
<name>A0ABR2WRS1_9FUNG</name>